<feature type="signal peptide" evidence="3">
    <location>
        <begin position="1"/>
        <end position="25"/>
    </location>
</feature>
<feature type="domain" description="SbsA Ig-like" evidence="4">
    <location>
        <begin position="353"/>
        <end position="452"/>
    </location>
</feature>
<dbReference type="AlphaFoldDB" id="A0AA51REV8"/>
<dbReference type="PROSITE" id="PS51257">
    <property type="entry name" value="PROKAR_LIPOPROTEIN"/>
    <property type="match status" value="1"/>
</dbReference>
<organism evidence="5 6">
    <name type="scientific">Marivirga salinarum</name>
    <dbReference type="NCBI Taxonomy" id="3059078"/>
    <lineage>
        <taxon>Bacteria</taxon>
        <taxon>Pseudomonadati</taxon>
        <taxon>Bacteroidota</taxon>
        <taxon>Cytophagia</taxon>
        <taxon>Cytophagales</taxon>
        <taxon>Marivirgaceae</taxon>
        <taxon>Marivirga</taxon>
    </lineage>
</organism>
<feature type="domain" description="SbsA Ig-like" evidence="4">
    <location>
        <begin position="36"/>
        <end position="145"/>
    </location>
</feature>
<feature type="domain" description="SbsA Ig-like" evidence="4">
    <location>
        <begin position="148"/>
        <end position="246"/>
    </location>
</feature>
<dbReference type="InterPro" id="IPR032812">
    <property type="entry name" value="SbsA_Ig"/>
</dbReference>
<feature type="chain" id="PRO_5041239542" evidence="3">
    <location>
        <begin position="26"/>
        <end position="678"/>
    </location>
</feature>
<feature type="domain" description="SbsA Ig-like" evidence="4">
    <location>
        <begin position="249"/>
        <end position="349"/>
    </location>
</feature>
<dbReference type="KEGG" id="msaa:QYS49_33130"/>
<proteinExistence type="inferred from homology"/>
<dbReference type="Gene3D" id="2.60.40.3710">
    <property type="match status" value="2"/>
</dbReference>
<dbReference type="InterPro" id="IPR021884">
    <property type="entry name" value="Ice-bd_prot"/>
</dbReference>
<protein>
    <submittedName>
        <fullName evidence="5">Ig-like domain-containing protein</fullName>
    </submittedName>
</protein>
<reference evidence="5 6" key="1">
    <citation type="submission" date="2023-08" db="EMBL/GenBank/DDBJ databases">
        <title>Comparative genomics and taxonomic characterization of three novel marine species of genus Marivirga.</title>
        <authorList>
            <person name="Muhammad N."/>
            <person name="Kim S.-G."/>
        </authorList>
    </citation>
    <scope>NUCLEOTIDE SEQUENCE [LARGE SCALE GENOMIC DNA]</scope>
    <source>
        <strain evidence="5 6">BDSF4-3</strain>
    </source>
</reference>
<evidence type="ECO:0000313" key="6">
    <source>
        <dbReference type="Proteomes" id="UP001230496"/>
    </source>
</evidence>
<keyword evidence="6" id="KW-1185">Reference proteome</keyword>
<sequence>MNTRKKWFTASFLALIMTAFMISCVDENVEQIGICPEIVSTDPENLENSVNLDQMITITFNGPMDPATISEDAFTLESGSNINGRVIGNVEVFGTTSYNEENYTMSFTPDNSLLAETNYTATVGTTVKDKVGNALPINYVWQFNTGKTPVVIATNPVDQATNVPLNQVITVKFNQEMDAATITASSFIVSDGTESISGQVAYSDSTASFTPDAELTANLLYTATITTTAGNTDAISLVGNYSWEFTAGTKPEVIETNPLNEATNVAINAVITADFSQNMNPLTINASSFTISDGTDLISGQIDYSGVTASFIPENDLVAGATYMATITNEASSADGVSLESNYTWEFTTEDAGLSIVETNPIDQSTDVPLEEEITAEFSEEIDPLTITSSSFTVSDGTNLVSGLIEYTGAIASFIPDNNLMSGTTYTVTITTDVVSNTGLSLENNFEWTFSTVAPAGPSGVDLQSIATYGIFAGVGISNNSGFSEIRNMNVGITPGVRSSITGFPPAIVVNGAIHASDDTEPAGIAATLQQAKDDLVEVYLFVEGATSPAPATVAGDLGGTTLAPGIYKSTSTLLIQSGDLTLDAQGDVNAVWIFQVASDFTTVGGAGGNVILSGGAQSKNVYWQTGSSATIGDGTTFKGNILALTSITMNSGAVAEGRMLARNGSVVMTDTNIIEKP</sequence>
<comment type="similarity">
    <text evidence="1">Belongs to the ice-binding protein family.</text>
</comment>
<keyword evidence="2 3" id="KW-0732">Signal</keyword>
<evidence type="ECO:0000256" key="2">
    <source>
        <dbReference type="ARBA" id="ARBA00022729"/>
    </source>
</evidence>
<dbReference type="InterPro" id="IPR014755">
    <property type="entry name" value="Cu-Rt/internalin_Ig-like"/>
</dbReference>
<dbReference type="RefSeq" id="WP_308350234.1">
    <property type="nucleotide sequence ID" value="NZ_CP129971.1"/>
</dbReference>
<dbReference type="Proteomes" id="UP001230496">
    <property type="component" value="Chromosome"/>
</dbReference>
<evidence type="ECO:0000256" key="3">
    <source>
        <dbReference type="SAM" id="SignalP"/>
    </source>
</evidence>
<dbReference type="Pfam" id="PF11999">
    <property type="entry name" value="Ice_binding"/>
    <property type="match status" value="1"/>
</dbReference>
<dbReference type="Pfam" id="PF13205">
    <property type="entry name" value="Big_5"/>
    <property type="match status" value="4"/>
</dbReference>
<dbReference type="EMBL" id="CP129971">
    <property type="protein sequence ID" value="WMN12285.1"/>
    <property type="molecule type" value="Genomic_DNA"/>
</dbReference>
<evidence type="ECO:0000256" key="1">
    <source>
        <dbReference type="ARBA" id="ARBA00005445"/>
    </source>
</evidence>
<evidence type="ECO:0000259" key="4">
    <source>
        <dbReference type="Pfam" id="PF13205"/>
    </source>
</evidence>
<dbReference type="Gene3D" id="2.60.40.1220">
    <property type="match status" value="2"/>
</dbReference>
<gene>
    <name evidence="5" type="ORF">QYS49_33130</name>
</gene>
<accession>A0AA51REV8</accession>
<name>A0AA51REV8_9BACT</name>
<evidence type="ECO:0000313" key="5">
    <source>
        <dbReference type="EMBL" id="WMN12285.1"/>
    </source>
</evidence>